<evidence type="ECO:0000256" key="1">
    <source>
        <dbReference type="ARBA" id="ARBA00001139"/>
    </source>
</evidence>
<evidence type="ECO:0000256" key="10">
    <source>
        <dbReference type="ARBA" id="ARBA00031550"/>
    </source>
</evidence>
<keyword evidence="8 11" id="KW-0560">Oxidoreductase</keyword>
<keyword evidence="6" id="KW-0285">Flavoprotein</keyword>
<dbReference type="GO" id="GO:0008924">
    <property type="term" value="F:L-malate dehydrogenase (quinone) activity"/>
    <property type="evidence" value="ECO:0007669"/>
    <property type="project" value="UniProtKB-EC"/>
</dbReference>
<evidence type="ECO:0000256" key="8">
    <source>
        <dbReference type="ARBA" id="ARBA00023002"/>
    </source>
</evidence>
<evidence type="ECO:0000313" key="12">
    <source>
        <dbReference type="Proteomes" id="UP000254116"/>
    </source>
</evidence>
<dbReference type="Pfam" id="PF06039">
    <property type="entry name" value="Mqo"/>
    <property type="match status" value="1"/>
</dbReference>
<organism evidence="11 12">
    <name type="scientific">Staphylococcus aureus</name>
    <dbReference type="NCBI Taxonomy" id="1280"/>
    <lineage>
        <taxon>Bacteria</taxon>
        <taxon>Bacillati</taxon>
        <taxon>Bacillota</taxon>
        <taxon>Bacilli</taxon>
        <taxon>Bacillales</taxon>
        <taxon>Staphylococcaceae</taxon>
        <taxon>Staphylococcus</taxon>
    </lineage>
</organism>
<dbReference type="GO" id="GO:0006099">
    <property type="term" value="P:tricarboxylic acid cycle"/>
    <property type="evidence" value="ECO:0007669"/>
    <property type="project" value="UniProtKB-UniPathway"/>
</dbReference>
<evidence type="ECO:0000256" key="9">
    <source>
        <dbReference type="ARBA" id="ARBA00030660"/>
    </source>
</evidence>
<name>A0A380EMI5_STAAU</name>
<evidence type="ECO:0000256" key="5">
    <source>
        <dbReference type="ARBA" id="ARBA00022532"/>
    </source>
</evidence>
<keyword evidence="7" id="KW-0274">FAD</keyword>
<evidence type="ECO:0000313" key="11">
    <source>
        <dbReference type="EMBL" id="SUL38011.1"/>
    </source>
</evidence>
<evidence type="ECO:0000256" key="6">
    <source>
        <dbReference type="ARBA" id="ARBA00022630"/>
    </source>
</evidence>
<comment type="pathway">
    <text evidence="3">Carbohydrate metabolism; tricarboxylic acid cycle; oxaloacetate from (S)-malate (quinone route): step 1/1.</text>
</comment>
<comment type="cofactor">
    <cofactor evidence="2">
        <name>FAD</name>
        <dbReference type="ChEBI" id="CHEBI:57692"/>
    </cofactor>
</comment>
<dbReference type="Proteomes" id="UP000254116">
    <property type="component" value="Unassembled WGS sequence"/>
</dbReference>
<evidence type="ECO:0000256" key="2">
    <source>
        <dbReference type="ARBA" id="ARBA00001974"/>
    </source>
</evidence>
<protein>
    <recommendedName>
        <fullName evidence="4">malate dehydrogenase (quinone)</fullName>
        <ecNumber evidence="4">1.1.5.4</ecNumber>
    </recommendedName>
    <alternativeName>
        <fullName evidence="10">MQO</fullName>
    </alternativeName>
    <alternativeName>
        <fullName evidence="9">Malate dehydrogenase [quinone]</fullName>
    </alternativeName>
</protein>
<comment type="catalytic activity">
    <reaction evidence="1">
        <text>(S)-malate + a quinone = a quinol + oxaloacetate</text>
        <dbReference type="Rhea" id="RHEA:46012"/>
        <dbReference type="ChEBI" id="CHEBI:15589"/>
        <dbReference type="ChEBI" id="CHEBI:16452"/>
        <dbReference type="ChEBI" id="CHEBI:24646"/>
        <dbReference type="ChEBI" id="CHEBI:132124"/>
        <dbReference type="EC" id="1.1.5.4"/>
    </reaction>
</comment>
<proteinExistence type="predicted"/>
<keyword evidence="5" id="KW-0816">Tricarboxylic acid cycle</keyword>
<dbReference type="EMBL" id="UHBY01000003">
    <property type="protein sequence ID" value="SUL38011.1"/>
    <property type="molecule type" value="Genomic_DNA"/>
</dbReference>
<dbReference type="SUPFAM" id="SSF51905">
    <property type="entry name" value="FAD/NAD(P)-binding domain"/>
    <property type="match status" value="1"/>
</dbReference>
<evidence type="ECO:0000256" key="3">
    <source>
        <dbReference type="ARBA" id="ARBA00005012"/>
    </source>
</evidence>
<reference evidence="11 12" key="1">
    <citation type="submission" date="2018-06" db="EMBL/GenBank/DDBJ databases">
        <authorList>
            <consortium name="Pathogen Informatics"/>
            <person name="Doyle S."/>
        </authorList>
    </citation>
    <scope>NUCLEOTIDE SEQUENCE [LARGE SCALE GENOMIC DNA]</scope>
    <source>
        <strain evidence="11 12">NCTC10702</strain>
    </source>
</reference>
<sequence>MAASKIDEGTDVNFGELTRKMAKSIEAHPNATVQFNHEVVDFEQLSNGQWEVTVKNRLTGEKFKQVTDYVFIGAGGGAIPLLQKQVSLKVNIWVDSLSVVNS</sequence>
<dbReference type="InterPro" id="IPR006231">
    <property type="entry name" value="MQO"/>
</dbReference>
<evidence type="ECO:0000256" key="7">
    <source>
        <dbReference type="ARBA" id="ARBA00022827"/>
    </source>
</evidence>
<dbReference type="InterPro" id="IPR036188">
    <property type="entry name" value="FAD/NAD-bd_sf"/>
</dbReference>
<dbReference type="AlphaFoldDB" id="A0A380EMI5"/>
<gene>
    <name evidence="11" type="primary">mqo2_2</name>
    <name evidence="11" type="ORF">NCTC10702_04031</name>
</gene>
<dbReference type="Gene3D" id="3.50.50.60">
    <property type="entry name" value="FAD/NAD(P)-binding domain"/>
    <property type="match status" value="1"/>
</dbReference>
<accession>A0A380EMI5</accession>
<dbReference type="EC" id="1.1.5.4" evidence="4"/>
<evidence type="ECO:0000256" key="4">
    <source>
        <dbReference type="ARBA" id="ARBA00013026"/>
    </source>
</evidence>
<dbReference type="UniPathway" id="UPA00223">
    <property type="reaction ID" value="UER01008"/>
</dbReference>